<evidence type="ECO:0000259" key="5">
    <source>
        <dbReference type="Pfam" id="PF07730"/>
    </source>
</evidence>
<keyword evidence="4" id="KW-0472">Membrane</keyword>
<sequence>MRRLGTEEWAGLAMLVVAIAVAGPALFGVVDTVIPHAWWIVLFVLFVAALFTTVATAAGSRQLSYGAFAVAVVASWVVLLSASGMGLLSVLLVLTAAVSVYVVPLPVGLVTIGLNTVVIAIGLVVTGQGKADVTITTGFYLLIQLATLLSSVTLIREQRMRRELAEAHVELQAASVLLSESTRTAERLRISRELHDLIGHQLTVLTLELETARHLEGAASRTHVERANLVARELLGGVRATVGQMRTETPDLEQALRRTAGDLPGLDVSIDVSPTVRVDEEKNAAFVRATQEIVTNTIRHAGARELWISVTADAQGTVLEARDDGRGAREPVLGNGLRGLRERFQALGGDLAIDGGNGFRVTARVPAP</sequence>
<dbReference type="CDD" id="cd16917">
    <property type="entry name" value="HATPase_UhpB-NarQ-NarX-like"/>
    <property type="match status" value="1"/>
</dbReference>
<dbReference type="InterPro" id="IPR011712">
    <property type="entry name" value="Sig_transdc_His_kin_sub3_dim/P"/>
</dbReference>
<keyword evidence="4" id="KW-0812">Transmembrane</keyword>
<evidence type="ECO:0000313" key="7">
    <source>
        <dbReference type="Proteomes" id="UP001589867"/>
    </source>
</evidence>
<proteinExistence type="predicted"/>
<dbReference type="Proteomes" id="UP001589867">
    <property type="component" value="Unassembled WGS sequence"/>
</dbReference>
<accession>A0ABV6M4V9</accession>
<evidence type="ECO:0000256" key="1">
    <source>
        <dbReference type="ARBA" id="ARBA00022679"/>
    </source>
</evidence>
<feature type="transmembrane region" description="Helical" evidence="4">
    <location>
        <begin position="36"/>
        <end position="58"/>
    </location>
</feature>
<dbReference type="SUPFAM" id="SSF55874">
    <property type="entry name" value="ATPase domain of HSP90 chaperone/DNA topoisomerase II/histidine kinase"/>
    <property type="match status" value="1"/>
</dbReference>
<dbReference type="Gene3D" id="1.20.5.1930">
    <property type="match status" value="1"/>
</dbReference>
<evidence type="ECO:0000256" key="3">
    <source>
        <dbReference type="ARBA" id="ARBA00023012"/>
    </source>
</evidence>
<protein>
    <submittedName>
        <fullName evidence="6">Sensor histidine kinase</fullName>
    </submittedName>
</protein>
<feature type="domain" description="Signal transduction histidine kinase subgroup 3 dimerisation and phosphoacceptor" evidence="5">
    <location>
        <begin position="186"/>
        <end position="248"/>
    </location>
</feature>
<gene>
    <name evidence="6" type="ORF">ACFFIA_17880</name>
</gene>
<dbReference type="InterPro" id="IPR050482">
    <property type="entry name" value="Sensor_HK_TwoCompSys"/>
</dbReference>
<keyword evidence="1" id="KW-0808">Transferase</keyword>
<evidence type="ECO:0000313" key="6">
    <source>
        <dbReference type="EMBL" id="MFC0529528.1"/>
    </source>
</evidence>
<reference evidence="6 7" key="1">
    <citation type="submission" date="2024-09" db="EMBL/GenBank/DDBJ databases">
        <authorList>
            <person name="Sun Q."/>
            <person name="Mori K."/>
        </authorList>
    </citation>
    <scope>NUCLEOTIDE SEQUENCE [LARGE SCALE GENOMIC DNA]</scope>
    <source>
        <strain evidence="6 7">TBRC 3947</strain>
    </source>
</reference>
<keyword evidence="7" id="KW-1185">Reference proteome</keyword>
<keyword evidence="3" id="KW-0902">Two-component regulatory system</keyword>
<feature type="transmembrane region" description="Helical" evidence="4">
    <location>
        <begin position="100"/>
        <end position="125"/>
    </location>
</feature>
<organism evidence="6 7">
    <name type="scientific">Phytohabitans kaempferiae</name>
    <dbReference type="NCBI Taxonomy" id="1620943"/>
    <lineage>
        <taxon>Bacteria</taxon>
        <taxon>Bacillati</taxon>
        <taxon>Actinomycetota</taxon>
        <taxon>Actinomycetes</taxon>
        <taxon>Micromonosporales</taxon>
        <taxon>Micromonosporaceae</taxon>
    </lineage>
</organism>
<dbReference type="PANTHER" id="PTHR24421:SF59">
    <property type="entry name" value="OXYGEN SENSOR HISTIDINE KINASE NREB"/>
    <property type="match status" value="1"/>
</dbReference>
<dbReference type="RefSeq" id="WP_377252380.1">
    <property type="nucleotide sequence ID" value="NZ_JBHLUH010000036.1"/>
</dbReference>
<keyword evidence="4" id="KW-1133">Transmembrane helix</keyword>
<dbReference type="PANTHER" id="PTHR24421">
    <property type="entry name" value="NITRATE/NITRITE SENSOR PROTEIN NARX-RELATED"/>
    <property type="match status" value="1"/>
</dbReference>
<comment type="caution">
    <text evidence="6">The sequence shown here is derived from an EMBL/GenBank/DDBJ whole genome shotgun (WGS) entry which is preliminary data.</text>
</comment>
<evidence type="ECO:0000256" key="4">
    <source>
        <dbReference type="SAM" id="Phobius"/>
    </source>
</evidence>
<evidence type="ECO:0000256" key="2">
    <source>
        <dbReference type="ARBA" id="ARBA00022777"/>
    </source>
</evidence>
<dbReference type="EMBL" id="JBHLUH010000036">
    <property type="protein sequence ID" value="MFC0529528.1"/>
    <property type="molecule type" value="Genomic_DNA"/>
</dbReference>
<dbReference type="Gene3D" id="3.30.565.10">
    <property type="entry name" value="Histidine kinase-like ATPase, C-terminal domain"/>
    <property type="match status" value="1"/>
</dbReference>
<feature type="transmembrane region" description="Helical" evidence="4">
    <location>
        <begin position="12"/>
        <end position="30"/>
    </location>
</feature>
<keyword evidence="2 6" id="KW-0418">Kinase</keyword>
<feature type="transmembrane region" description="Helical" evidence="4">
    <location>
        <begin position="65"/>
        <end position="94"/>
    </location>
</feature>
<dbReference type="GO" id="GO:0016301">
    <property type="term" value="F:kinase activity"/>
    <property type="evidence" value="ECO:0007669"/>
    <property type="project" value="UniProtKB-KW"/>
</dbReference>
<name>A0ABV6M4V9_9ACTN</name>
<feature type="transmembrane region" description="Helical" evidence="4">
    <location>
        <begin position="137"/>
        <end position="155"/>
    </location>
</feature>
<dbReference type="InterPro" id="IPR036890">
    <property type="entry name" value="HATPase_C_sf"/>
</dbReference>
<dbReference type="Pfam" id="PF07730">
    <property type="entry name" value="HisKA_3"/>
    <property type="match status" value="1"/>
</dbReference>